<accession>A0A1E5S0B2</accession>
<dbReference type="AlphaFoldDB" id="A0A1E5S0B2"/>
<dbReference type="GO" id="GO:0018279">
    <property type="term" value="P:protein N-linked glycosylation via asparagine"/>
    <property type="evidence" value="ECO:0007669"/>
    <property type="project" value="TreeGrafter"/>
</dbReference>
<dbReference type="GO" id="GO:0016740">
    <property type="term" value="F:transferase activity"/>
    <property type="evidence" value="ECO:0007669"/>
    <property type="project" value="UniProtKB-KW"/>
</dbReference>
<feature type="transmembrane region" description="Helical" evidence="9">
    <location>
        <begin position="310"/>
        <end position="336"/>
    </location>
</feature>
<organism evidence="11 12">
    <name type="scientific">Hanseniaspora uvarum</name>
    <name type="common">Yeast</name>
    <name type="synonym">Kloeckera apiculata</name>
    <dbReference type="NCBI Taxonomy" id="29833"/>
    <lineage>
        <taxon>Eukaryota</taxon>
        <taxon>Fungi</taxon>
        <taxon>Dikarya</taxon>
        <taxon>Ascomycota</taxon>
        <taxon>Saccharomycotina</taxon>
        <taxon>Saccharomycetes</taxon>
        <taxon>Saccharomycodales</taxon>
        <taxon>Saccharomycodaceae</taxon>
        <taxon>Hanseniaspora</taxon>
    </lineage>
</organism>
<dbReference type="PANTHER" id="PTHR12692:SF0">
    <property type="entry name" value="GH11935P"/>
    <property type="match status" value="1"/>
</dbReference>
<keyword evidence="11" id="KW-0808">Transferase</keyword>
<dbReference type="InterPro" id="IPR036249">
    <property type="entry name" value="Thioredoxin-like_sf"/>
</dbReference>
<evidence type="ECO:0000256" key="9">
    <source>
        <dbReference type="SAM" id="Phobius"/>
    </source>
</evidence>
<dbReference type="Gene3D" id="3.40.30.10">
    <property type="entry name" value="Glutaredoxin"/>
    <property type="match status" value="1"/>
</dbReference>
<evidence type="ECO:0000256" key="8">
    <source>
        <dbReference type="ARBA" id="ARBA00023136"/>
    </source>
</evidence>
<evidence type="ECO:0000256" key="4">
    <source>
        <dbReference type="ARBA" id="ARBA00022692"/>
    </source>
</evidence>
<proteinExistence type="inferred from homology"/>
<dbReference type="STRING" id="29833.A0A1E5S0B2"/>
<evidence type="ECO:0000256" key="2">
    <source>
        <dbReference type="ARBA" id="ARBA00004477"/>
    </source>
</evidence>
<keyword evidence="5 10" id="KW-0732">Signal</keyword>
<dbReference type="SUPFAM" id="SSF52833">
    <property type="entry name" value="Thioredoxin-like"/>
    <property type="match status" value="1"/>
</dbReference>
<feature type="signal peptide" evidence="10">
    <location>
        <begin position="1"/>
        <end position="22"/>
    </location>
</feature>
<comment type="function">
    <text evidence="1">Subunit of the oligosaccharyl transferase (OST) complex that catalyzes the initial transfer of a defined glycan (Glc(3)Man(9)GlcNAc(2) in eukaryotes) from the lipid carrier dolichol-pyrophosphate to an asparagine residue within an Asn-X-Ser/Thr consensus motif in nascent polypeptide chains, the first step in protein N-glycosylation. N-glycosylation occurs cotranslationally and the complex associates with the Sec61 complex at the channel-forming translocon complex that mediates protein translocation across the endoplasmic reticulum (ER). All subunits are required for a maximal enzyme activity.</text>
</comment>
<keyword evidence="4 9" id="KW-0812">Transmembrane</keyword>
<comment type="subcellular location">
    <subcellularLocation>
        <location evidence="2">Endoplasmic reticulum membrane</location>
        <topology evidence="2">Multi-pass membrane protein</topology>
    </subcellularLocation>
</comment>
<dbReference type="InterPro" id="IPR021149">
    <property type="entry name" value="OligosaccharylTrfase_OST3/OST6"/>
</dbReference>
<feature type="transmembrane region" description="Helical" evidence="9">
    <location>
        <begin position="223"/>
        <end position="242"/>
    </location>
</feature>
<keyword evidence="12" id="KW-1185">Reference proteome</keyword>
<name>A0A1E5S0B2_HANUV</name>
<comment type="caution">
    <text evidence="11">The sequence shown here is derived from an EMBL/GenBank/DDBJ whole genome shotgun (WGS) entry which is preliminary data.</text>
</comment>
<evidence type="ECO:0000313" key="11">
    <source>
        <dbReference type="EMBL" id="OEJ92672.1"/>
    </source>
</evidence>
<keyword evidence="7 9" id="KW-1133">Transmembrane helix</keyword>
<dbReference type="EMBL" id="LPNN01000001">
    <property type="protein sequence ID" value="OEJ92672.1"/>
    <property type="molecule type" value="Genomic_DNA"/>
</dbReference>
<evidence type="ECO:0000256" key="3">
    <source>
        <dbReference type="ARBA" id="ARBA00009561"/>
    </source>
</evidence>
<keyword evidence="6" id="KW-0256">Endoplasmic reticulum</keyword>
<gene>
    <name evidence="11" type="ORF">AWRI3580_g28</name>
</gene>
<protein>
    <submittedName>
        <fullName evidence="11">Dolichyl-diphosphooligosaccharide--protein glycosyltransferase subunit 3</fullName>
    </submittedName>
</protein>
<dbReference type="Pfam" id="PF04756">
    <property type="entry name" value="OST3_OST6"/>
    <property type="match status" value="1"/>
</dbReference>
<comment type="similarity">
    <text evidence="3">Belongs to the OST3/OST6 family.</text>
</comment>
<reference evidence="12" key="1">
    <citation type="journal article" date="2016" name="Genome Announc.">
        <title>Genome sequences of three species of Hanseniaspora isolated from spontaneous wine fermentations.</title>
        <authorList>
            <person name="Sternes P.R."/>
            <person name="Lee D."/>
            <person name="Kutyna D.R."/>
            <person name="Borneman A.R."/>
        </authorList>
    </citation>
    <scope>NUCLEOTIDE SEQUENCE [LARGE SCALE GENOMIC DNA]</scope>
    <source>
        <strain evidence="12">AWRI3580</strain>
    </source>
</reference>
<evidence type="ECO:0000256" key="10">
    <source>
        <dbReference type="SAM" id="SignalP"/>
    </source>
</evidence>
<dbReference type="Proteomes" id="UP000095358">
    <property type="component" value="Unassembled WGS sequence"/>
</dbReference>
<feature type="transmembrane region" description="Helical" evidence="9">
    <location>
        <begin position="191"/>
        <end position="211"/>
    </location>
</feature>
<feature type="chain" id="PRO_5009185009" evidence="10">
    <location>
        <begin position="23"/>
        <end position="349"/>
    </location>
</feature>
<evidence type="ECO:0000256" key="7">
    <source>
        <dbReference type="ARBA" id="ARBA00022989"/>
    </source>
</evidence>
<evidence type="ECO:0000256" key="6">
    <source>
        <dbReference type="ARBA" id="ARBA00022824"/>
    </source>
</evidence>
<evidence type="ECO:0000256" key="1">
    <source>
        <dbReference type="ARBA" id="ARBA00002791"/>
    </source>
</evidence>
<dbReference type="GO" id="GO:0008250">
    <property type="term" value="C:oligosaccharyltransferase complex"/>
    <property type="evidence" value="ECO:0007669"/>
    <property type="project" value="TreeGrafter"/>
</dbReference>
<evidence type="ECO:0000256" key="5">
    <source>
        <dbReference type="ARBA" id="ARBA00022729"/>
    </source>
</evidence>
<feature type="transmembrane region" description="Helical" evidence="9">
    <location>
        <begin position="275"/>
        <end position="298"/>
    </location>
</feature>
<evidence type="ECO:0000313" key="12">
    <source>
        <dbReference type="Proteomes" id="UP000095358"/>
    </source>
</evidence>
<sequence>MLMNTKSILLMLLSLWTLVVECTSNKKLLKEAKRGNNNIIKLTDTNFRSILKPTRDSHIVVFLTATQEDIGCTLCQAMEEEYNTLADSWFKSHPDGINNIETSGDRGLFFAKADYSDGGNTLVFQHFKAAQVPLLYVFGPETDPNADINTFQQLNIPSTATSGDERVNMLINSFSHYFELENYKLFKPIDYVSRAITTVSILAVLFLMKKYSNIVFMIIQSRILWACFSTLFIIFMCNGYMFNKIRGSTYAGKTQSGIEYFQGGMQSQYAIETQIVSFIYGVLGLSALLMAKLIPYTYTYFMKKQKQYNAALSSVVLTFLFLTIIFFFSSALLYVFRIKNGGYPFKFLK</sequence>
<dbReference type="OrthoDB" id="67566at2759"/>
<dbReference type="VEuPathDB" id="FungiDB:AWRI3580_g28"/>
<keyword evidence="8 9" id="KW-0472">Membrane</keyword>
<dbReference type="PANTHER" id="PTHR12692">
    <property type="entry name" value="DOLICHYL-DIPHOSPHOOLIGOSACCHARIDE--PROTEIN GLYCOSYLTRANSFERASE-RELATED"/>
    <property type="match status" value="1"/>
</dbReference>